<accession>A0ABX9YNV4</accession>
<feature type="region of interest" description="Disordered" evidence="1">
    <location>
        <begin position="1"/>
        <end position="46"/>
    </location>
</feature>
<evidence type="ECO:0000256" key="1">
    <source>
        <dbReference type="SAM" id="MobiDB-lite"/>
    </source>
</evidence>
<dbReference type="EMBL" id="QTPM01000015">
    <property type="protein sequence ID" value="RQY92802.1"/>
    <property type="molecule type" value="Genomic_DNA"/>
</dbReference>
<evidence type="ECO:0000313" key="2">
    <source>
        <dbReference type="EMBL" id="RQY92802.1"/>
    </source>
</evidence>
<keyword evidence="3" id="KW-1185">Reference proteome</keyword>
<feature type="compositionally biased region" description="Polar residues" evidence="1">
    <location>
        <begin position="17"/>
        <end position="26"/>
    </location>
</feature>
<reference evidence="2 3" key="1">
    <citation type="submission" date="2018-08" db="EMBL/GenBank/DDBJ databases">
        <title>Comparative analysis of Burkholderia isolates from Puerto Rico.</title>
        <authorList>
            <person name="Hall C."/>
            <person name="Sahl J."/>
            <person name="Wagner D."/>
        </authorList>
    </citation>
    <scope>NUCLEOTIDE SEQUENCE [LARGE SCALE GENOMIC DNA]</scope>
    <source>
        <strain evidence="2 3">Bp8966</strain>
    </source>
</reference>
<name>A0ABX9YNV4_9BURK</name>
<proteinExistence type="predicted"/>
<dbReference type="Proteomes" id="UP000281098">
    <property type="component" value="Unassembled WGS sequence"/>
</dbReference>
<dbReference type="RefSeq" id="WP_148093116.1">
    <property type="nucleotide sequence ID" value="NZ_LOUZ01000026.1"/>
</dbReference>
<comment type="caution">
    <text evidence="2">The sequence shown here is derived from an EMBL/GenBank/DDBJ whole genome shotgun (WGS) entry which is preliminary data.</text>
</comment>
<gene>
    <name evidence="2" type="ORF">DF017_14095</name>
</gene>
<protein>
    <recommendedName>
        <fullName evidence="4">Thiolase N-terminal domain-containing protein</fullName>
    </recommendedName>
</protein>
<sequence length="81" mass="8241">MCRAGSGGDLRRPPFSTADTRATASGTGRRCGGEQGPTGASRRRNSNVTLMQESNMTDVVIVSAARTAVGKFGGALAKIAA</sequence>
<evidence type="ECO:0008006" key="4">
    <source>
        <dbReference type="Google" id="ProtNLM"/>
    </source>
</evidence>
<organism evidence="2 3">
    <name type="scientific">Burkholderia stagnalis</name>
    <dbReference type="NCBI Taxonomy" id="1503054"/>
    <lineage>
        <taxon>Bacteria</taxon>
        <taxon>Pseudomonadati</taxon>
        <taxon>Pseudomonadota</taxon>
        <taxon>Betaproteobacteria</taxon>
        <taxon>Burkholderiales</taxon>
        <taxon>Burkholderiaceae</taxon>
        <taxon>Burkholderia</taxon>
        <taxon>Burkholderia cepacia complex</taxon>
    </lineage>
</organism>
<feature type="non-terminal residue" evidence="2">
    <location>
        <position position="81"/>
    </location>
</feature>
<evidence type="ECO:0000313" key="3">
    <source>
        <dbReference type="Proteomes" id="UP000281098"/>
    </source>
</evidence>